<dbReference type="EMBL" id="BSUY01000006">
    <property type="protein sequence ID" value="GMA84747.1"/>
    <property type="molecule type" value="Genomic_DNA"/>
</dbReference>
<keyword evidence="2" id="KW-0143">Chaperone</keyword>
<organism evidence="3 4">
    <name type="scientific">Shewanella glacialipiscicola</name>
    <dbReference type="NCBI Taxonomy" id="614069"/>
    <lineage>
        <taxon>Bacteria</taxon>
        <taxon>Pseudomonadati</taxon>
        <taxon>Pseudomonadota</taxon>
        <taxon>Gammaproteobacteria</taxon>
        <taxon>Alteromonadales</taxon>
        <taxon>Shewanellaceae</taxon>
        <taxon>Shewanella</taxon>
    </lineage>
</organism>
<protein>
    <submittedName>
        <fullName evidence="3">Uncharacterized protein</fullName>
    </submittedName>
</protein>
<sequence length="60" mass="6556">MTLDHLGQAKKITVSKENTTIVDGAGRADEIQARVEQIRTQIAESSSTTTKKNCKNVLLN</sequence>
<reference evidence="4" key="1">
    <citation type="journal article" date="2019" name="Int. J. Syst. Evol. Microbiol.">
        <title>The Global Catalogue of Microorganisms (GCM) 10K type strain sequencing project: providing services to taxonomists for standard genome sequencing and annotation.</title>
        <authorList>
            <consortium name="The Broad Institute Genomics Platform"/>
            <consortium name="The Broad Institute Genome Sequencing Center for Infectious Disease"/>
            <person name="Wu L."/>
            <person name="Ma J."/>
        </authorList>
    </citation>
    <scope>NUCLEOTIDE SEQUENCE [LARGE SCALE GENOMIC DNA]</scope>
    <source>
        <strain evidence="4">NBRC 102030</strain>
    </source>
</reference>
<comment type="similarity">
    <text evidence="1">Belongs to the chaperonin (HSP60) family.</text>
</comment>
<keyword evidence="4" id="KW-1185">Reference proteome</keyword>
<evidence type="ECO:0000313" key="4">
    <source>
        <dbReference type="Proteomes" id="UP001157046"/>
    </source>
</evidence>
<dbReference type="InterPro" id="IPR001844">
    <property type="entry name" value="Cpn60/GroEL"/>
</dbReference>
<comment type="caution">
    <text evidence="3">The sequence shown here is derived from an EMBL/GenBank/DDBJ whole genome shotgun (WGS) entry which is preliminary data.</text>
</comment>
<evidence type="ECO:0000256" key="2">
    <source>
        <dbReference type="ARBA" id="ARBA00023186"/>
    </source>
</evidence>
<evidence type="ECO:0000256" key="1">
    <source>
        <dbReference type="ARBA" id="ARBA00006607"/>
    </source>
</evidence>
<dbReference type="SUPFAM" id="SSF52029">
    <property type="entry name" value="GroEL apical domain-like"/>
    <property type="match status" value="1"/>
</dbReference>
<dbReference type="Proteomes" id="UP001157046">
    <property type="component" value="Unassembled WGS sequence"/>
</dbReference>
<proteinExistence type="inferred from homology"/>
<name>A0ABQ6J9B3_9GAMM</name>
<dbReference type="InterPro" id="IPR027409">
    <property type="entry name" value="GroEL-like_apical_dom_sf"/>
</dbReference>
<evidence type="ECO:0000313" key="3">
    <source>
        <dbReference type="EMBL" id="GMA84747.1"/>
    </source>
</evidence>
<gene>
    <name evidence="3" type="ORF">GCM10025855_42820</name>
</gene>
<dbReference type="Gene3D" id="3.50.7.10">
    <property type="entry name" value="GroEL"/>
    <property type="match status" value="1"/>
</dbReference>
<accession>A0ABQ6J9B3</accession>
<dbReference type="PANTHER" id="PTHR45633">
    <property type="entry name" value="60 KDA HEAT SHOCK PROTEIN, MITOCHONDRIAL"/>
    <property type="match status" value="1"/>
</dbReference>